<comment type="similarity">
    <text evidence="1">Belongs to the beta-lactamase family.</text>
</comment>
<evidence type="ECO:0000256" key="1">
    <source>
        <dbReference type="ARBA" id="ARBA00038473"/>
    </source>
</evidence>
<dbReference type="SUPFAM" id="SSF56601">
    <property type="entry name" value="beta-lactamase/transpeptidase-like"/>
    <property type="match status" value="1"/>
</dbReference>
<dbReference type="PANTHER" id="PTHR22935">
    <property type="entry name" value="PENICILLIN-BINDING PROTEIN"/>
    <property type="match status" value="1"/>
</dbReference>
<evidence type="ECO:0000313" key="4">
    <source>
        <dbReference type="EnsemblMetazoa" id="CLYHEMP002736.1"/>
    </source>
</evidence>
<dbReference type="InterPro" id="IPR012338">
    <property type="entry name" value="Beta-lactam/transpept-like"/>
</dbReference>
<reference evidence="4" key="1">
    <citation type="submission" date="2021-01" db="UniProtKB">
        <authorList>
            <consortium name="EnsemblMetazoa"/>
        </authorList>
    </citation>
    <scope>IDENTIFICATION</scope>
</reference>
<dbReference type="Proteomes" id="UP000594262">
    <property type="component" value="Unplaced"/>
</dbReference>
<evidence type="ECO:0000313" key="5">
    <source>
        <dbReference type="Proteomes" id="UP000594262"/>
    </source>
</evidence>
<dbReference type="EnsemblMetazoa" id="CLYHEMT002736.1">
    <property type="protein sequence ID" value="CLYHEMP002736.1"/>
    <property type="gene ID" value="CLYHEMG002736"/>
</dbReference>
<dbReference type="GeneID" id="136817801"/>
<keyword evidence="2" id="KW-1133">Transmembrane helix</keyword>
<sequence>MEEDDETRDKLLTSVVHMMESNGTAHPHPHPHQDSKTNPAFHFTNGDMTMSESNKNFNNNGVHKPRKFSLPTGNSYPAKAPLDRMASVASSQFTTANSVLRLVSDDRVDGHTKPKTWFAFCKRKWPWILLYFSVVGIIVALTTMYVLEKRNNDFTATIMKGKEIKEPCFEREYARYIPNVKREAEIIKAIIKSKLLINRQFDGKTTQAYTIKVNYMGKEIWSDKENANFSSKFPIASLTKIFPVLMLHMLIADGTIKSIDDDVTKYEPLFDYKNPFNRKRITFRHLACMMSGLPREAPCLNFTITNFCPISDEEMYKRVRNITLSTHPGHIPAYSNLAFGILGSVLERLKNTTSSQWIMDNIINPLNMTETGFDILERRREFPESIVDGKLVDIVNWGWLTPTGGLYSSSNDLAKLGLLFTGNKTLPGLSKETIQRMLTPEYIWADGEAQGCPFEINKVDTELKKKIDYLVYSKDGSIFGYGAKFSIVRELQLNINVLAAHVDGSTNHIWYDVTKIFVKAFDDLLKRKGDNYRLPANPERFIGSYKLTSYWPIIKSPCNITLEDGMLFLNLEWMKAPLTGTDNPLMLKTGNYQKLVNNHACVLLGLGLLRMEFHFDPAIDANDSLPGFYVNGISFYGYVSFERIK</sequence>
<evidence type="ECO:0000259" key="3">
    <source>
        <dbReference type="Pfam" id="PF00144"/>
    </source>
</evidence>
<keyword evidence="2" id="KW-0812">Transmembrane</keyword>
<dbReference type="PANTHER" id="PTHR22935:SF95">
    <property type="entry name" value="BETA-LACTAMASE-LIKE 1-RELATED"/>
    <property type="match status" value="1"/>
</dbReference>
<dbReference type="OrthoDB" id="5946976at2759"/>
<evidence type="ECO:0000256" key="2">
    <source>
        <dbReference type="SAM" id="Phobius"/>
    </source>
</evidence>
<keyword evidence="2" id="KW-0472">Membrane</keyword>
<dbReference type="Gene3D" id="3.40.710.10">
    <property type="entry name" value="DD-peptidase/beta-lactamase superfamily"/>
    <property type="match status" value="1"/>
</dbReference>
<feature type="domain" description="Beta-lactamase-related" evidence="3">
    <location>
        <begin position="228"/>
        <end position="499"/>
    </location>
</feature>
<feature type="transmembrane region" description="Helical" evidence="2">
    <location>
        <begin position="128"/>
        <end position="147"/>
    </location>
</feature>
<dbReference type="InterPro" id="IPR051478">
    <property type="entry name" value="Beta-lactamase-like_AB/R"/>
</dbReference>
<accession>A0A7M5UX76</accession>
<protein>
    <recommendedName>
        <fullName evidence="3">Beta-lactamase-related domain-containing protein</fullName>
    </recommendedName>
</protein>
<name>A0A7M5UX76_9CNID</name>
<dbReference type="InterPro" id="IPR001466">
    <property type="entry name" value="Beta-lactam-related"/>
</dbReference>
<dbReference type="RefSeq" id="XP_066930220.1">
    <property type="nucleotide sequence ID" value="XM_067074119.1"/>
</dbReference>
<dbReference type="Pfam" id="PF00144">
    <property type="entry name" value="Beta-lactamase"/>
    <property type="match status" value="1"/>
</dbReference>
<keyword evidence="5" id="KW-1185">Reference proteome</keyword>
<dbReference type="AlphaFoldDB" id="A0A7M5UX76"/>
<organism evidence="4 5">
    <name type="scientific">Clytia hemisphaerica</name>
    <dbReference type="NCBI Taxonomy" id="252671"/>
    <lineage>
        <taxon>Eukaryota</taxon>
        <taxon>Metazoa</taxon>
        <taxon>Cnidaria</taxon>
        <taxon>Hydrozoa</taxon>
        <taxon>Hydroidolina</taxon>
        <taxon>Leptothecata</taxon>
        <taxon>Obeliida</taxon>
        <taxon>Clytiidae</taxon>
        <taxon>Clytia</taxon>
    </lineage>
</organism>
<proteinExistence type="inferred from homology"/>